<dbReference type="GO" id="GO:0004497">
    <property type="term" value="F:monooxygenase activity"/>
    <property type="evidence" value="ECO:0007669"/>
    <property type="project" value="UniProtKB-KW"/>
</dbReference>
<keyword evidence="6" id="KW-1133">Transmembrane helix</keyword>
<sequence>MKDKIKKELKICVIGAGMGGLCCALALAHYGFENIEVFETASNLGFVGAGIQLAPNMSRILDRLGVWKDIEKEAVLVKETSIRDGASDGELAHVELDYVYETYGYPHMVGHRASLASGLYNGCKAHKVIKFNFSTGLKDVKSFAPKVTFTAVPRQGEPYEVECDILLAADGIKSNTRRDMLKLLNVSADIQDTDQAAYRIVLNRTQLEHDPELLELIDSERVVRWIGERRHIIAYPVSNNTVYNLSTTQPDVNFAATPTETYTTKASKPAMLKVFADFCPKVQRMLNLVPEGEVCEWKLRVHGPLPTWVHGSVALVGDACHPTLPHLAQGAAQAIEDAAVLAIVLAKLPDSSPETINKTLRVYESVRKERAEMLVEWAAASARELHLGKGAAKEERDRQFAELKAKGGKARVPDKWADADVQKVVYGVDCMKIAEERFDELYRSM</sequence>
<organism evidence="8 9">
    <name type="scientific">Hyaloscypha bicolor E</name>
    <dbReference type="NCBI Taxonomy" id="1095630"/>
    <lineage>
        <taxon>Eukaryota</taxon>
        <taxon>Fungi</taxon>
        <taxon>Dikarya</taxon>
        <taxon>Ascomycota</taxon>
        <taxon>Pezizomycotina</taxon>
        <taxon>Leotiomycetes</taxon>
        <taxon>Helotiales</taxon>
        <taxon>Hyaloscyphaceae</taxon>
        <taxon>Hyaloscypha</taxon>
        <taxon>Hyaloscypha bicolor</taxon>
    </lineage>
</organism>
<dbReference type="PANTHER" id="PTHR13789">
    <property type="entry name" value="MONOOXYGENASE"/>
    <property type="match status" value="1"/>
</dbReference>
<dbReference type="FunFam" id="3.50.50.60:FF:000115">
    <property type="entry name" value="Salicylate hydroxylase, putative"/>
    <property type="match status" value="1"/>
</dbReference>
<dbReference type="Gene3D" id="3.50.50.60">
    <property type="entry name" value="FAD/NAD(P)-binding domain"/>
    <property type="match status" value="1"/>
</dbReference>
<keyword evidence="6" id="KW-0812">Transmembrane</keyword>
<dbReference type="SUPFAM" id="SSF54373">
    <property type="entry name" value="FAD-linked reductases, C-terminal domain"/>
    <property type="match status" value="1"/>
</dbReference>
<dbReference type="InterPro" id="IPR050493">
    <property type="entry name" value="FAD-dep_Monooxygenase_BioMet"/>
</dbReference>
<keyword evidence="4" id="KW-0560">Oxidoreductase</keyword>
<dbReference type="PRINTS" id="PR00420">
    <property type="entry name" value="RNGMNOXGNASE"/>
</dbReference>
<dbReference type="AlphaFoldDB" id="A0A2J6TX88"/>
<protein>
    <submittedName>
        <fullName evidence="8">FAD/NAD(P)-binding domain-containing protein</fullName>
    </submittedName>
</protein>
<dbReference type="OrthoDB" id="1878542at2759"/>
<dbReference type="EMBL" id="KZ613740">
    <property type="protein sequence ID" value="PMD67640.1"/>
    <property type="molecule type" value="Genomic_DNA"/>
</dbReference>
<evidence type="ECO:0000256" key="6">
    <source>
        <dbReference type="SAM" id="Phobius"/>
    </source>
</evidence>
<evidence type="ECO:0000256" key="2">
    <source>
        <dbReference type="ARBA" id="ARBA00022630"/>
    </source>
</evidence>
<proteinExistence type="inferred from homology"/>
<dbReference type="InterPro" id="IPR002938">
    <property type="entry name" value="FAD-bd"/>
</dbReference>
<feature type="domain" description="FAD-binding" evidence="7">
    <location>
        <begin position="9"/>
        <end position="378"/>
    </location>
</feature>
<gene>
    <name evidence="8" type="ORF">K444DRAFT_606542</name>
</gene>
<dbReference type="Pfam" id="PF01494">
    <property type="entry name" value="FAD_binding_3"/>
    <property type="match status" value="1"/>
</dbReference>
<keyword evidence="6" id="KW-0472">Membrane</keyword>
<accession>A0A2J6TX88</accession>
<feature type="transmembrane region" description="Helical" evidence="6">
    <location>
        <begin position="12"/>
        <end position="32"/>
    </location>
</feature>
<keyword evidence="5" id="KW-0503">Monooxygenase</keyword>
<evidence type="ECO:0000256" key="1">
    <source>
        <dbReference type="ARBA" id="ARBA00007992"/>
    </source>
</evidence>
<dbReference type="SUPFAM" id="SSF51905">
    <property type="entry name" value="FAD/NAD(P)-binding domain"/>
    <property type="match status" value="1"/>
</dbReference>
<evidence type="ECO:0000256" key="5">
    <source>
        <dbReference type="ARBA" id="ARBA00023033"/>
    </source>
</evidence>
<dbReference type="GeneID" id="36587089"/>
<dbReference type="InParanoid" id="A0A2J6TX88"/>
<dbReference type="InterPro" id="IPR036188">
    <property type="entry name" value="FAD/NAD-bd_sf"/>
</dbReference>
<keyword evidence="9" id="KW-1185">Reference proteome</keyword>
<name>A0A2J6TX88_9HELO</name>
<dbReference type="Proteomes" id="UP000235371">
    <property type="component" value="Unassembled WGS sequence"/>
</dbReference>
<keyword evidence="2" id="KW-0285">Flavoprotein</keyword>
<evidence type="ECO:0000256" key="3">
    <source>
        <dbReference type="ARBA" id="ARBA00022827"/>
    </source>
</evidence>
<dbReference type="PANTHER" id="PTHR13789:SF147">
    <property type="entry name" value="PUTATIVE (AFU_ORTHOLOGUE AFUA_2G01950)-RELATED"/>
    <property type="match status" value="1"/>
</dbReference>
<keyword evidence="3" id="KW-0274">FAD</keyword>
<evidence type="ECO:0000259" key="7">
    <source>
        <dbReference type="Pfam" id="PF01494"/>
    </source>
</evidence>
<evidence type="ECO:0000256" key="4">
    <source>
        <dbReference type="ARBA" id="ARBA00023002"/>
    </source>
</evidence>
<comment type="similarity">
    <text evidence="1">Belongs to the paxM FAD-dependent monooxygenase family.</text>
</comment>
<dbReference type="STRING" id="1095630.A0A2J6TX88"/>
<dbReference type="GO" id="GO:0071949">
    <property type="term" value="F:FAD binding"/>
    <property type="evidence" value="ECO:0007669"/>
    <property type="project" value="InterPro"/>
</dbReference>
<dbReference type="RefSeq" id="XP_024744544.1">
    <property type="nucleotide sequence ID" value="XM_024879012.1"/>
</dbReference>
<evidence type="ECO:0000313" key="8">
    <source>
        <dbReference type="EMBL" id="PMD67640.1"/>
    </source>
</evidence>
<evidence type="ECO:0000313" key="9">
    <source>
        <dbReference type="Proteomes" id="UP000235371"/>
    </source>
</evidence>
<reference evidence="8 9" key="1">
    <citation type="submission" date="2016-04" db="EMBL/GenBank/DDBJ databases">
        <title>A degradative enzymes factory behind the ericoid mycorrhizal symbiosis.</title>
        <authorList>
            <consortium name="DOE Joint Genome Institute"/>
            <person name="Martino E."/>
            <person name="Morin E."/>
            <person name="Grelet G."/>
            <person name="Kuo A."/>
            <person name="Kohler A."/>
            <person name="Daghino S."/>
            <person name="Barry K."/>
            <person name="Choi C."/>
            <person name="Cichocki N."/>
            <person name="Clum A."/>
            <person name="Copeland A."/>
            <person name="Hainaut M."/>
            <person name="Haridas S."/>
            <person name="Labutti K."/>
            <person name="Lindquist E."/>
            <person name="Lipzen A."/>
            <person name="Khouja H.-R."/>
            <person name="Murat C."/>
            <person name="Ohm R."/>
            <person name="Olson A."/>
            <person name="Spatafora J."/>
            <person name="Veneault-Fourrey C."/>
            <person name="Henrissat B."/>
            <person name="Grigoriev I."/>
            <person name="Martin F."/>
            <person name="Perotto S."/>
        </authorList>
    </citation>
    <scope>NUCLEOTIDE SEQUENCE [LARGE SCALE GENOMIC DNA]</scope>
    <source>
        <strain evidence="8 9">E</strain>
    </source>
</reference>